<keyword evidence="2" id="KW-1185">Reference proteome</keyword>
<accession>A0A444GM18</accession>
<reference evidence="1 2" key="1">
    <citation type="submission" date="2019-01" db="EMBL/GenBank/DDBJ databases">
        <title>Flavobacterium sp. nov.,isolated from freshwater.</title>
        <authorList>
            <person name="Zhang R."/>
            <person name="Du Z.-J."/>
        </authorList>
    </citation>
    <scope>NUCLEOTIDE SEQUENCE [LARGE SCALE GENOMIC DNA]</scope>
    <source>
        <strain evidence="1 2">1E403</strain>
    </source>
</reference>
<protein>
    <submittedName>
        <fullName evidence="1">Uncharacterized protein</fullName>
    </submittedName>
</protein>
<proteinExistence type="predicted"/>
<evidence type="ECO:0000313" key="1">
    <source>
        <dbReference type="EMBL" id="RWW91760.1"/>
    </source>
</evidence>
<organism evidence="1 2">
    <name type="scientific">Flavobacterium cerinum</name>
    <dbReference type="NCBI Taxonomy" id="2502784"/>
    <lineage>
        <taxon>Bacteria</taxon>
        <taxon>Pseudomonadati</taxon>
        <taxon>Bacteroidota</taxon>
        <taxon>Flavobacteriia</taxon>
        <taxon>Flavobacteriales</taxon>
        <taxon>Flavobacteriaceae</taxon>
        <taxon>Flavobacterium</taxon>
    </lineage>
</organism>
<dbReference type="OrthoDB" id="9951327at2"/>
<dbReference type="EMBL" id="SBII01000017">
    <property type="protein sequence ID" value="RWW91760.1"/>
    <property type="molecule type" value="Genomic_DNA"/>
</dbReference>
<gene>
    <name evidence="1" type="ORF">EPI11_17915</name>
</gene>
<dbReference type="RefSeq" id="WP_128391368.1">
    <property type="nucleotide sequence ID" value="NZ_SBII01000017.1"/>
</dbReference>
<dbReference type="Proteomes" id="UP000287527">
    <property type="component" value="Unassembled WGS sequence"/>
</dbReference>
<dbReference type="AlphaFoldDB" id="A0A444GM18"/>
<comment type="caution">
    <text evidence="1">The sequence shown here is derived from an EMBL/GenBank/DDBJ whole genome shotgun (WGS) entry which is preliminary data.</text>
</comment>
<name>A0A444GM18_9FLAO</name>
<sequence>MKVFIIAVLLFTMTSPYQCTEENEAGWATEMEPIGYEAEDVATRKAIADWNQFITASDFAVDEACIKISKANDKLEDPQLKNKRKLRYAIIDANGRMDKLSNMLLSAKAIQPHNFKLDETTIKAIKSFKKEFNNHRKKLDKSLTEMMALTK</sequence>
<evidence type="ECO:0000313" key="2">
    <source>
        <dbReference type="Proteomes" id="UP000287527"/>
    </source>
</evidence>